<evidence type="ECO:0000256" key="3">
    <source>
        <dbReference type="ARBA" id="ARBA00022692"/>
    </source>
</evidence>
<keyword evidence="4 10" id="KW-1133">Transmembrane helix</keyword>
<evidence type="ECO:0000256" key="7">
    <source>
        <dbReference type="ARBA" id="ARBA00035120"/>
    </source>
</evidence>
<dbReference type="GO" id="GO:0140114">
    <property type="term" value="P:cellular detoxification of fluoride"/>
    <property type="evidence" value="ECO:0007669"/>
    <property type="project" value="UniProtKB-UniRule"/>
</dbReference>
<organism evidence="11 12">
    <name type="scientific">Gracilibacillus ureilyticus</name>
    <dbReference type="NCBI Taxonomy" id="531814"/>
    <lineage>
        <taxon>Bacteria</taxon>
        <taxon>Bacillati</taxon>
        <taxon>Bacillota</taxon>
        <taxon>Bacilli</taxon>
        <taxon>Bacillales</taxon>
        <taxon>Bacillaceae</taxon>
        <taxon>Gracilibacillus</taxon>
    </lineage>
</organism>
<keyword evidence="2 10" id="KW-1003">Cell membrane</keyword>
<keyword evidence="3 10" id="KW-0812">Transmembrane</keyword>
<feature type="transmembrane region" description="Helical" evidence="10">
    <location>
        <begin position="95"/>
        <end position="116"/>
    </location>
</feature>
<keyword evidence="12" id="KW-1185">Reference proteome</keyword>
<dbReference type="GO" id="GO:0062054">
    <property type="term" value="F:fluoride channel activity"/>
    <property type="evidence" value="ECO:0007669"/>
    <property type="project" value="UniProtKB-UniRule"/>
</dbReference>
<evidence type="ECO:0000256" key="10">
    <source>
        <dbReference type="HAMAP-Rule" id="MF_00454"/>
    </source>
</evidence>
<evidence type="ECO:0000256" key="8">
    <source>
        <dbReference type="ARBA" id="ARBA00035585"/>
    </source>
</evidence>
<feature type="transmembrane region" description="Helical" evidence="10">
    <location>
        <begin position="31"/>
        <end position="54"/>
    </location>
</feature>
<dbReference type="PANTHER" id="PTHR28259:SF1">
    <property type="entry name" value="FLUORIDE EXPORT PROTEIN 1-RELATED"/>
    <property type="match status" value="1"/>
</dbReference>
<evidence type="ECO:0000256" key="1">
    <source>
        <dbReference type="ARBA" id="ARBA00004651"/>
    </source>
</evidence>
<evidence type="ECO:0000256" key="5">
    <source>
        <dbReference type="ARBA" id="ARBA00023136"/>
    </source>
</evidence>
<dbReference type="InterPro" id="IPR003691">
    <property type="entry name" value="FluC"/>
</dbReference>
<protein>
    <recommendedName>
        <fullName evidence="10">Fluoride-specific ion channel FluC</fullName>
    </recommendedName>
</protein>
<keyword evidence="10" id="KW-0813">Transport</keyword>
<accession>A0A1H9ND64</accession>
<dbReference type="PANTHER" id="PTHR28259">
    <property type="entry name" value="FLUORIDE EXPORT PROTEIN 1-RELATED"/>
    <property type="match status" value="1"/>
</dbReference>
<proteinExistence type="inferred from homology"/>
<evidence type="ECO:0000256" key="9">
    <source>
        <dbReference type="ARBA" id="ARBA00049940"/>
    </source>
</evidence>
<comment type="subcellular location">
    <subcellularLocation>
        <location evidence="1 10">Cell membrane</location>
        <topology evidence="1 10">Multi-pass membrane protein</topology>
    </subcellularLocation>
</comment>
<comment type="catalytic activity">
    <reaction evidence="8">
        <text>fluoride(in) = fluoride(out)</text>
        <dbReference type="Rhea" id="RHEA:76159"/>
        <dbReference type="ChEBI" id="CHEBI:17051"/>
    </reaction>
    <physiologicalReaction direction="left-to-right" evidence="8">
        <dbReference type="Rhea" id="RHEA:76160"/>
    </physiologicalReaction>
</comment>
<comment type="function">
    <text evidence="9 10">Fluoride-specific ion channel. Important for reducing fluoride concentration in the cell, thus reducing its toxicity.</text>
</comment>
<evidence type="ECO:0000313" key="12">
    <source>
        <dbReference type="Proteomes" id="UP000199687"/>
    </source>
</evidence>
<dbReference type="Pfam" id="PF02537">
    <property type="entry name" value="CRCB"/>
    <property type="match status" value="1"/>
</dbReference>
<dbReference type="AlphaFoldDB" id="A0A1H9ND64"/>
<dbReference type="GO" id="GO:0046872">
    <property type="term" value="F:metal ion binding"/>
    <property type="evidence" value="ECO:0007669"/>
    <property type="project" value="UniProtKB-KW"/>
</dbReference>
<dbReference type="EMBL" id="FOGL01000003">
    <property type="protein sequence ID" value="SER33645.1"/>
    <property type="molecule type" value="Genomic_DNA"/>
</dbReference>
<dbReference type="STRING" id="531814.SAMN04487944_10373"/>
<evidence type="ECO:0000313" key="11">
    <source>
        <dbReference type="EMBL" id="SER33645.1"/>
    </source>
</evidence>
<keyword evidence="5 10" id="KW-0472">Membrane</keyword>
<dbReference type="Proteomes" id="UP000199687">
    <property type="component" value="Unassembled WGS sequence"/>
</dbReference>
<gene>
    <name evidence="10" type="primary">fluC</name>
    <name evidence="10" type="synonym">crcB</name>
    <name evidence="11" type="ORF">SAMN04487944_10373</name>
</gene>
<feature type="binding site" evidence="10">
    <location>
        <position position="76"/>
    </location>
    <ligand>
        <name>Na(+)</name>
        <dbReference type="ChEBI" id="CHEBI:29101"/>
        <note>structural</note>
    </ligand>
</feature>
<comment type="activity regulation">
    <text evidence="10">Na(+) is not transported, but it plays an essential structural role and its presence is essential for fluoride channel function.</text>
</comment>
<dbReference type="OrthoDB" id="9799631at2"/>
<evidence type="ECO:0000256" key="2">
    <source>
        <dbReference type="ARBA" id="ARBA00022475"/>
    </source>
</evidence>
<sequence>MVYLLIGLAGFIGAVLRYLVGLPFSSEEAVFPFGTLIANLAGSFILAYLTNILFKKWPIPANIQTALATGLIGSFTTFSTLSVEMVTLLQHNKTLLAFIYFVISLFGGLWMSRLGFCKRIEVKKA</sequence>
<dbReference type="GO" id="GO:0005886">
    <property type="term" value="C:plasma membrane"/>
    <property type="evidence" value="ECO:0007669"/>
    <property type="project" value="UniProtKB-SubCell"/>
</dbReference>
<evidence type="ECO:0000256" key="4">
    <source>
        <dbReference type="ARBA" id="ARBA00022989"/>
    </source>
</evidence>
<feature type="transmembrane region" description="Helical" evidence="10">
    <location>
        <begin position="66"/>
        <end position="89"/>
    </location>
</feature>
<feature type="binding site" evidence="10">
    <location>
        <position position="73"/>
    </location>
    <ligand>
        <name>Na(+)</name>
        <dbReference type="ChEBI" id="CHEBI:29101"/>
        <note>structural</note>
    </ligand>
</feature>
<dbReference type="RefSeq" id="WP_089739547.1">
    <property type="nucleotide sequence ID" value="NZ_FOGL01000003.1"/>
</dbReference>
<evidence type="ECO:0000256" key="6">
    <source>
        <dbReference type="ARBA" id="ARBA00023303"/>
    </source>
</evidence>
<comment type="similarity">
    <text evidence="7 10">Belongs to the fluoride channel Fluc/FEX (TC 1.A.43) family.</text>
</comment>
<keyword evidence="10" id="KW-0406">Ion transport</keyword>
<keyword evidence="10" id="KW-0479">Metal-binding</keyword>
<name>A0A1H9ND64_9BACI</name>
<keyword evidence="10" id="KW-0915">Sodium</keyword>
<reference evidence="11 12" key="1">
    <citation type="submission" date="2016-10" db="EMBL/GenBank/DDBJ databases">
        <authorList>
            <person name="de Groot N.N."/>
        </authorList>
    </citation>
    <scope>NUCLEOTIDE SEQUENCE [LARGE SCALE GENOMIC DNA]</scope>
    <source>
        <strain evidence="11 12">CGMCC 1.7727</strain>
    </source>
</reference>
<keyword evidence="6 10" id="KW-0407">Ion channel</keyword>
<dbReference type="HAMAP" id="MF_00454">
    <property type="entry name" value="FluC"/>
    <property type="match status" value="1"/>
</dbReference>